<reference evidence="3" key="1">
    <citation type="submission" date="2020-05" db="EMBL/GenBank/DDBJ databases">
        <authorList>
            <person name="Chiriac C."/>
            <person name="Salcher M."/>
            <person name="Ghai R."/>
            <person name="Kavagutti S V."/>
        </authorList>
    </citation>
    <scope>NUCLEOTIDE SEQUENCE</scope>
</reference>
<evidence type="ECO:0000313" key="3">
    <source>
        <dbReference type="EMBL" id="CAB4730114.1"/>
    </source>
</evidence>
<evidence type="ECO:0000256" key="1">
    <source>
        <dbReference type="ARBA" id="ARBA00006817"/>
    </source>
</evidence>
<comment type="similarity">
    <text evidence="1">Belongs to the AHA1 family.</text>
</comment>
<name>A0A6J6S5G5_9ZZZZ</name>
<evidence type="ECO:0000313" key="4">
    <source>
        <dbReference type="EMBL" id="CAB4942495.1"/>
    </source>
</evidence>
<evidence type="ECO:0000259" key="2">
    <source>
        <dbReference type="Pfam" id="PF08327"/>
    </source>
</evidence>
<organism evidence="3">
    <name type="scientific">freshwater metagenome</name>
    <dbReference type="NCBI Taxonomy" id="449393"/>
    <lineage>
        <taxon>unclassified sequences</taxon>
        <taxon>metagenomes</taxon>
        <taxon>ecological metagenomes</taxon>
    </lineage>
</organism>
<dbReference type="InterPro" id="IPR013538">
    <property type="entry name" value="ASHA1/2-like_C"/>
</dbReference>
<dbReference type="InterPro" id="IPR023393">
    <property type="entry name" value="START-like_dom_sf"/>
</dbReference>
<feature type="domain" description="Activator of Hsp90 ATPase homologue 1/2-like C-terminal" evidence="2">
    <location>
        <begin position="74"/>
        <end position="213"/>
    </location>
</feature>
<sequence>MFDLAARLVEVGHQRFVTTYYGTPWSTAYPTCTTQSSVARDHVGTLHPPIRTGLHMTFTPNPELDLVLERTVPVSPQKVWAAWTEPELLLQWFTPAPFKTVKVEQDLRPGGANCITMESPEGHQFPNAGCYLVVEPNRLLVFTSVMGADFRPLVAGPGDLPFTGRIEIAPAPGGGTLYRAIAMHADADAARRHSEMGFHAGWGAALDQLVALMS</sequence>
<gene>
    <name evidence="3" type="ORF">UFOPK2656_02048</name>
    <name evidence="4" type="ORF">UFOPK3651_02291</name>
</gene>
<dbReference type="SUPFAM" id="SSF55961">
    <property type="entry name" value="Bet v1-like"/>
    <property type="match status" value="1"/>
</dbReference>
<dbReference type="AlphaFoldDB" id="A0A6J6S5G5"/>
<accession>A0A6J6S5G5</accession>
<proteinExistence type="inferred from homology"/>
<dbReference type="Gene3D" id="3.30.530.20">
    <property type="match status" value="1"/>
</dbReference>
<dbReference type="EMBL" id="CAFBMT010000014">
    <property type="protein sequence ID" value="CAB4942495.1"/>
    <property type="molecule type" value="Genomic_DNA"/>
</dbReference>
<dbReference type="Pfam" id="PF08327">
    <property type="entry name" value="AHSA1"/>
    <property type="match status" value="1"/>
</dbReference>
<dbReference type="EMBL" id="CAEZYF010000013">
    <property type="protein sequence ID" value="CAB4730114.1"/>
    <property type="molecule type" value="Genomic_DNA"/>
</dbReference>
<protein>
    <submittedName>
        <fullName evidence="3">Unannotated protein</fullName>
    </submittedName>
</protein>